<organism evidence="2 3">
    <name type="scientific">Williamsia limnetica</name>
    <dbReference type="NCBI Taxonomy" id="882452"/>
    <lineage>
        <taxon>Bacteria</taxon>
        <taxon>Bacillati</taxon>
        <taxon>Actinomycetota</taxon>
        <taxon>Actinomycetes</taxon>
        <taxon>Mycobacteriales</taxon>
        <taxon>Nocardiaceae</taxon>
        <taxon>Williamsia</taxon>
    </lineage>
</organism>
<protein>
    <submittedName>
        <fullName evidence="2">Uncharacterized protein</fullName>
    </submittedName>
</protein>
<evidence type="ECO:0000256" key="1">
    <source>
        <dbReference type="SAM" id="Phobius"/>
    </source>
</evidence>
<dbReference type="AlphaFoldDB" id="A0A318RDN4"/>
<evidence type="ECO:0000313" key="2">
    <source>
        <dbReference type="EMBL" id="PYE12006.1"/>
    </source>
</evidence>
<reference evidence="2 3" key="1">
    <citation type="submission" date="2018-06" db="EMBL/GenBank/DDBJ databases">
        <title>Genomic Encyclopedia of Type Strains, Phase IV (KMG-IV): sequencing the most valuable type-strain genomes for metagenomic binning, comparative biology and taxonomic classification.</title>
        <authorList>
            <person name="Goeker M."/>
        </authorList>
    </citation>
    <scope>NUCLEOTIDE SEQUENCE [LARGE SCALE GENOMIC DNA]</scope>
    <source>
        <strain evidence="2 3">DSM 45521</strain>
    </source>
</reference>
<proteinExistence type="predicted"/>
<dbReference type="RefSeq" id="WP_110472735.1">
    <property type="nucleotide sequence ID" value="NZ_QJSP01000026.1"/>
</dbReference>
<keyword evidence="1" id="KW-0472">Membrane</keyword>
<name>A0A318RDN4_WILLI</name>
<keyword evidence="3" id="KW-1185">Reference proteome</keyword>
<keyword evidence="1" id="KW-0812">Transmembrane</keyword>
<dbReference type="EMBL" id="QJSP01000026">
    <property type="protein sequence ID" value="PYE12006.1"/>
    <property type="molecule type" value="Genomic_DNA"/>
</dbReference>
<keyword evidence="1" id="KW-1133">Transmembrane helix</keyword>
<sequence>MLFTVLCAAGVIVGAFIGGLALAMAPEPDPSRTQASRDSGTNPWPTVVCGAVAVVVGLAGLLTQLIAGWG</sequence>
<feature type="transmembrane region" description="Helical" evidence="1">
    <location>
        <begin position="47"/>
        <end position="69"/>
    </location>
</feature>
<dbReference type="Proteomes" id="UP000247591">
    <property type="component" value="Unassembled WGS sequence"/>
</dbReference>
<evidence type="ECO:0000313" key="3">
    <source>
        <dbReference type="Proteomes" id="UP000247591"/>
    </source>
</evidence>
<comment type="caution">
    <text evidence="2">The sequence shown here is derived from an EMBL/GenBank/DDBJ whole genome shotgun (WGS) entry which is preliminary data.</text>
</comment>
<accession>A0A318RDN4</accession>
<gene>
    <name evidence="2" type="ORF">DFR67_12614</name>
</gene>